<dbReference type="PANTHER" id="PTHR31281:SF2">
    <property type="entry name" value="PROTEIN FAM219B"/>
    <property type="match status" value="1"/>
</dbReference>
<dbReference type="PANTHER" id="PTHR31281">
    <property type="entry name" value="PROTEIN FAM219A"/>
    <property type="match status" value="1"/>
</dbReference>
<dbReference type="Proteomes" id="UP000429181">
    <property type="component" value="Chromosome 21"/>
</dbReference>
<protein>
    <submittedName>
        <fullName evidence="3">Family with sequence similarity 219 member B</fullName>
    </submittedName>
</protein>
<evidence type="ECO:0000256" key="2">
    <source>
        <dbReference type="SAM" id="MobiDB-lite"/>
    </source>
</evidence>
<gene>
    <name evidence="3" type="primary">FAM219B</name>
</gene>
<dbReference type="Ensembl" id="ENSBIXT00005008526.1">
    <property type="protein sequence ID" value="ENSBIXP00005030226.1"/>
    <property type="gene ID" value="ENSBIXG00005010392.1"/>
</dbReference>
<evidence type="ECO:0000256" key="1">
    <source>
        <dbReference type="ARBA" id="ARBA00010549"/>
    </source>
</evidence>
<accession>A0A4W2CVW0</accession>
<reference evidence="4 5" key="1">
    <citation type="submission" date="2018-11" db="EMBL/GenBank/DDBJ databases">
        <title>Haplotype-resolved cattle genomes.</title>
        <authorList>
            <person name="Low W.Y."/>
            <person name="Tearle R."/>
            <person name="Bickhart D.M."/>
            <person name="Rosen B.D."/>
            <person name="Koren S."/>
            <person name="Rhie A."/>
            <person name="Hiendleder S."/>
            <person name="Phillippy A.M."/>
            <person name="Smith T.P.L."/>
            <person name="Williams J.L."/>
        </authorList>
    </citation>
    <scope>NUCLEOTIDE SEQUENCE [LARGE SCALE GENOMIC DNA]</scope>
</reference>
<keyword evidence="4" id="KW-1185">Reference proteome</keyword>
<evidence type="ECO:0000313" key="5">
    <source>
        <dbReference type="Proteomes" id="UP000429181"/>
    </source>
</evidence>
<evidence type="ECO:0000313" key="4">
    <source>
        <dbReference type="Proteomes" id="UP000314981"/>
    </source>
</evidence>
<dbReference type="AlphaFoldDB" id="A0A4W2CVW0"/>
<feature type="region of interest" description="Disordered" evidence="2">
    <location>
        <begin position="1"/>
        <end position="43"/>
    </location>
</feature>
<dbReference type="InterPro" id="IPR029339">
    <property type="entry name" value="FAM219"/>
</dbReference>
<dbReference type="GeneTree" id="ENSGT00390000000860"/>
<name>A0A4W2CVW0_BOBOX</name>
<reference evidence="3" key="2">
    <citation type="submission" date="2025-05" db="UniProtKB">
        <authorList>
            <consortium name="Ensembl"/>
        </authorList>
    </citation>
    <scope>IDENTIFICATION</scope>
</reference>
<proteinExistence type="inferred from homology"/>
<organism evidence="3 4">
    <name type="scientific">Bos indicus x Bos taurus</name>
    <name type="common">Hybrid cattle</name>
    <dbReference type="NCBI Taxonomy" id="30522"/>
    <lineage>
        <taxon>Eukaryota</taxon>
        <taxon>Metazoa</taxon>
        <taxon>Chordata</taxon>
        <taxon>Craniata</taxon>
        <taxon>Vertebrata</taxon>
        <taxon>Euteleostomi</taxon>
        <taxon>Mammalia</taxon>
        <taxon>Eutheria</taxon>
        <taxon>Laurasiatheria</taxon>
        <taxon>Artiodactyla</taxon>
        <taxon>Ruminantia</taxon>
        <taxon>Pecora</taxon>
        <taxon>Bovidae</taxon>
        <taxon>Bovinae</taxon>
        <taxon>Bos</taxon>
    </lineage>
</organism>
<evidence type="ECO:0000313" key="3">
    <source>
        <dbReference type="Ensembl" id="ENSBIXP00000010428.1"/>
    </source>
</evidence>
<dbReference type="Proteomes" id="UP000314981">
    <property type="component" value="Chromosome 21"/>
</dbReference>
<comment type="similarity">
    <text evidence="1">Belongs to the FAM219 family.</text>
</comment>
<dbReference type="Pfam" id="PF15260">
    <property type="entry name" value="FAM219A"/>
    <property type="match status" value="1"/>
</dbReference>
<feature type="region of interest" description="Disordered" evidence="2">
    <location>
        <begin position="78"/>
        <end position="97"/>
    </location>
</feature>
<dbReference type="Ensembl" id="ENSBIXT00000019255.1">
    <property type="protein sequence ID" value="ENSBIXP00000010428.1"/>
    <property type="gene ID" value="ENSBIXG00000002426.1"/>
</dbReference>
<sequence>MATADPDGHAAPSIPGPRPSGTGAAGLPSGRSGIGAPRLGERIPAAVEKRGPYMVARAPSIQAKLKKHRDLAKAVLRRKGMLGAAPNRPDSSGKRSVKFNKGYTALSQSPDENLVSLDSDRAAASEHCLFRDGLLRGLIVMESWNPDTPPGIPLQRQVQSTFLWRGQAAGSVIATAKRLSGSCYMHGTVPDFPCVLQSSTLPCSPSRSLGV</sequence>